<dbReference type="OrthoDB" id="2562493at2759"/>
<keyword evidence="1" id="KW-0812">Transmembrane</keyword>
<dbReference type="PANTHER" id="PTHR40465">
    <property type="entry name" value="CHROMOSOME 1, WHOLE GENOME SHOTGUN SEQUENCE"/>
    <property type="match status" value="1"/>
</dbReference>
<dbReference type="Proteomes" id="UP000250043">
    <property type="component" value="Unassembled WGS sequence"/>
</dbReference>
<keyword evidence="1" id="KW-1133">Transmembrane helix</keyword>
<reference evidence="3 4" key="1">
    <citation type="submission" date="2016-07" db="EMBL/GenBank/DDBJ databases">
        <title>Draft genome of the white-rot fungus Obba rivulosa 3A-2.</title>
        <authorList>
            <consortium name="DOE Joint Genome Institute"/>
            <person name="Miettinen O."/>
            <person name="Riley R."/>
            <person name="Acob R."/>
            <person name="Barry K."/>
            <person name="Cullen D."/>
            <person name="De Vries R."/>
            <person name="Hainaut M."/>
            <person name="Hatakka A."/>
            <person name="Henrissat B."/>
            <person name="Hilden K."/>
            <person name="Kuo R."/>
            <person name="Labutti K."/>
            <person name="Lipzen A."/>
            <person name="Makela M.R."/>
            <person name="Sandor L."/>
            <person name="Spatafora J.W."/>
            <person name="Grigoriev I.V."/>
            <person name="Hibbett D.S."/>
        </authorList>
    </citation>
    <scope>NUCLEOTIDE SEQUENCE [LARGE SCALE GENOMIC DNA]</scope>
    <source>
        <strain evidence="3 4">3A-2</strain>
    </source>
</reference>
<feature type="domain" description="DUF6534" evidence="2">
    <location>
        <begin position="164"/>
        <end position="250"/>
    </location>
</feature>
<sequence>MTSPIVEVIGPVVLAVAINAFLYGIVFLQFIQYITTELRDSYSNQLLVYWVFGLDTAHTLSTVYMLWFYIVSNFSNPGVLASVPWPYIATPIFIVCASGPVQHFFAYRIRQLSRSWTLFVALSILSNVSSGFGLANAVSGFINQANVQSFHKLVPLVDTWLSLATACDGLVALLLLYYLNKSRTGFKRTDTIITRIIHSCVETSLLNSVICLTDLIVFTKFQNTNYNVLLALPMGRVYSSTLLAMLNSRMATREELGVEFSSIHTLHTARLDNRGRFDFSAAARRAEVKVAVEEQIQVDPYQRSSSRSSIKGGAESDVAYSIQETEHNLKSAVPIV</sequence>
<dbReference type="Pfam" id="PF20152">
    <property type="entry name" value="DUF6534"/>
    <property type="match status" value="1"/>
</dbReference>
<evidence type="ECO:0000259" key="2">
    <source>
        <dbReference type="Pfam" id="PF20152"/>
    </source>
</evidence>
<dbReference type="EMBL" id="KV722379">
    <property type="protein sequence ID" value="OCH91785.1"/>
    <property type="molecule type" value="Genomic_DNA"/>
</dbReference>
<feature type="transmembrane region" description="Helical" evidence="1">
    <location>
        <begin position="46"/>
        <end position="70"/>
    </location>
</feature>
<accession>A0A8E2B4U7</accession>
<dbReference type="PANTHER" id="PTHR40465:SF1">
    <property type="entry name" value="DUF6534 DOMAIN-CONTAINING PROTEIN"/>
    <property type="match status" value="1"/>
</dbReference>
<dbReference type="AlphaFoldDB" id="A0A8E2B4U7"/>
<feature type="transmembrane region" description="Helical" evidence="1">
    <location>
        <begin position="12"/>
        <end position="34"/>
    </location>
</feature>
<feature type="transmembrane region" description="Helical" evidence="1">
    <location>
        <begin position="85"/>
        <end position="106"/>
    </location>
</feature>
<keyword evidence="1" id="KW-0472">Membrane</keyword>
<proteinExistence type="predicted"/>
<dbReference type="InterPro" id="IPR045339">
    <property type="entry name" value="DUF6534"/>
</dbReference>
<evidence type="ECO:0000313" key="3">
    <source>
        <dbReference type="EMBL" id="OCH91785.1"/>
    </source>
</evidence>
<evidence type="ECO:0000256" key="1">
    <source>
        <dbReference type="SAM" id="Phobius"/>
    </source>
</evidence>
<name>A0A8E2B4U7_9APHY</name>
<feature type="transmembrane region" description="Helical" evidence="1">
    <location>
        <begin position="118"/>
        <end position="139"/>
    </location>
</feature>
<protein>
    <recommendedName>
        <fullName evidence="2">DUF6534 domain-containing protein</fullName>
    </recommendedName>
</protein>
<organism evidence="3 4">
    <name type="scientific">Obba rivulosa</name>
    <dbReference type="NCBI Taxonomy" id="1052685"/>
    <lineage>
        <taxon>Eukaryota</taxon>
        <taxon>Fungi</taxon>
        <taxon>Dikarya</taxon>
        <taxon>Basidiomycota</taxon>
        <taxon>Agaricomycotina</taxon>
        <taxon>Agaricomycetes</taxon>
        <taxon>Polyporales</taxon>
        <taxon>Gelatoporiaceae</taxon>
        <taxon>Obba</taxon>
    </lineage>
</organism>
<keyword evidence="4" id="KW-1185">Reference proteome</keyword>
<evidence type="ECO:0000313" key="4">
    <source>
        <dbReference type="Proteomes" id="UP000250043"/>
    </source>
</evidence>
<feature type="transmembrane region" description="Helical" evidence="1">
    <location>
        <begin position="159"/>
        <end position="179"/>
    </location>
</feature>
<gene>
    <name evidence="3" type="ORF">OBBRIDRAFT_791895</name>
</gene>